<feature type="compositionally biased region" description="Polar residues" evidence="1">
    <location>
        <begin position="395"/>
        <end position="408"/>
    </location>
</feature>
<name>A0A9W6TBB3_9STRA</name>
<keyword evidence="3" id="KW-1185">Reference proteome</keyword>
<sequence>MSKKTKHNPSIHLNSARQINALHSPKSTAKCRVPMSSPQEPQQSQERATQDTETEEEAPMQEAAKTQESEEQQAAQASDQEEQTVATAEDKAEAPAESVAEKVEEESNAAEAAKDESNKEEQTVAASTEKKVETPAKTATPGAKRTLRTDATSATKRKFDALHACKAAGEKTIYEHEKTKKARASALMKTPGTKPNGAAKKVIKTRDFSFARPTASSASRAAALAAEHAQAKAKPTPPARKVLHSKRTPAKAQRASMPADKTPATTGADKASRAHFSYTPYTGPLPPLTVESSFAPKNSQVLERGQRTASPARVKMAPAGRKSRPASDKKAQPHSSGKENLAENTNGSVATNAASSSKAHRTPVKSSSGPSLSKDKTRSAFYEKAKGQRAEAQNAARSSSAKTSEPTA</sequence>
<comment type="caution">
    <text evidence="2">The sequence shown here is derived from an EMBL/GenBank/DDBJ whole genome shotgun (WGS) entry which is preliminary data.</text>
</comment>
<accession>A0A9W6TBB3</accession>
<dbReference type="Proteomes" id="UP001165083">
    <property type="component" value="Unassembled WGS sequence"/>
</dbReference>
<evidence type="ECO:0000313" key="2">
    <source>
        <dbReference type="EMBL" id="GMF09476.1"/>
    </source>
</evidence>
<feature type="compositionally biased region" description="Basic and acidic residues" evidence="1">
    <location>
        <begin position="325"/>
        <end position="341"/>
    </location>
</feature>
<feature type="compositionally biased region" description="Low complexity" evidence="1">
    <location>
        <begin position="219"/>
        <end position="228"/>
    </location>
</feature>
<feature type="compositionally biased region" description="Basic and acidic residues" evidence="1">
    <location>
        <begin position="112"/>
        <end position="134"/>
    </location>
</feature>
<feature type="compositionally biased region" description="Basic and acidic residues" evidence="1">
    <location>
        <begin position="88"/>
        <end position="102"/>
    </location>
</feature>
<feature type="region of interest" description="Disordered" evidence="1">
    <location>
        <begin position="176"/>
        <end position="201"/>
    </location>
</feature>
<organism evidence="2 3">
    <name type="scientific">Phytophthora lilii</name>
    <dbReference type="NCBI Taxonomy" id="2077276"/>
    <lineage>
        <taxon>Eukaryota</taxon>
        <taxon>Sar</taxon>
        <taxon>Stramenopiles</taxon>
        <taxon>Oomycota</taxon>
        <taxon>Peronosporomycetes</taxon>
        <taxon>Peronosporales</taxon>
        <taxon>Peronosporaceae</taxon>
        <taxon>Phytophthora</taxon>
    </lineage>
</organism>
<evidence type="ECO:0000256" key="1">
    <source>
        <dbReference type="SAM" id="MobiDB-lite"/>
    </source>
</evidence>
<feature type="region of interest" description="Disordered" evidence="1">
    <location>
        <begin position="219"/>
        <end position="408"/>
    </location>
</feature>
<feature type="compositionally biased region" description="Polar residues" evidence="1">
    <location>
        <begin position="342"/>
        <end position="357"/>
    </location>
</feature>
<feature type="compositionally biased region" description="Low complexity" evidence="1">
    <location>
        <begin position="61"/>
        <end position="78"/>
    </location>
</feature>
<feature type="compositionally biased region" description="Polar residues" evidence="1">
    <location>
        <begin position="290"/>
        <end position="301"/>
    </location>
</feature>
<reference evidence="2" key="1">
    <citation type="submission" date="2023-04" db="EMBL/GenBank/DDBJ databases">
        <title>Phytophthora lilii NBRC 32176.</title>
        <authorList>
            <person name="Ichikawa N."/>
            <person name="Sato H."/>
            <person name="Tonouchi N."/>
        </authorList>
    </citation>
    <scope>NUCLEOTIDE SEQUENCE</scope>
    <source>
        <strain evidence="2">NBRC 32176</strain>
    </source>
</reference>
<dbReference type="OrthoDB" id="129036at2759"/>
<feature type="region of interest" description="Disordered" evidence="1">
    <location>
        <begin position="1"/>
        <end position="154"/>
    </location>
</feature>
<gene>
    <name evidence="2" type="ORF">Plil01_000037600</name>
</gene>
<dbReference type="EMBL" id="BSXW01000010">
    <property type="protein sequence ID" value="GMF09476.1"/>
    <property type="molecule type" value="Genomic_DNA"/>
</dbReference>
<protein>
    <submittedName>
        <fullName evidence="2">Unnamed protein product</fullName>
    </submittedName>
</protein>
<proteinExistence type="predicted"/>
<dbReference type="AlphaFoldDB" id="A0A9W6TBB3"/>
<evidence type="ECO:0000313" key="3">
    <source>
        <dbReference type="Proteomes" id="UP001165083"/>
    </source>
</evidence>
<feature type="compositionally biased region" description="Basic and acidic residues" evidence="1">
    <location>
        <begin position="373"/>
        <end position="389"/>
    </location>
</feature>
<feature type="compositionally biased region" description="Low complexity" evidence="1">
    <location>
        <begin position="36"/>
        <end position="46"/>
    </location>
</feature>